<dbReference type="GO" id="GO:0006071">
    <property type="term" value="P:glycerol metabolic process"/>
    <property type="evidence" value="ECO:0007669"/>
    <property type="project" value="UniProtKB-KW"/>
</dbReference>
<dbReference type="PROSITE" id="PS51318">
    <property type="entry name" value="TAT"/>
    <property type="match status" value="1"/>
</dbReference>
<comment type="caution">
    <text evidence="9">The sequence shown here is derived from an EMBL/GenBank/DDBJ whole genome shotgun (WGS) entry which is preliminary data.</text>
</comment>
<dbReference type="EC" id="3.1.4.46" evidence="2"/>
<dbReference type="PANTHER" id="PTHR43620">
    <property type="entry name" value="GLYCEROPHOSPHORYL DIESTER PHOSPHODIESTERASE"/>
    <property type="match status" value="1"/>
</dbReference>
<evidence type="ECO:0000313" key="9">
    <source>
        <dbReference type="EMBL" id="NYJ00352.1"/>
    </source>
</evidence>
<dbReference type="Gene3D" id="3.20.20.190">
    <property type="entry name" value="Phosphatidylinositol (PI) phosphodiesterase"/>
    <property type="match status" value="1"/>
</dbReference>
<dbReference type="InterPro" id="IPR006311">
    <property type="entry name" value="TAT_signal"/>
</dbReference>
<accession>A0A853C0U6</accession>
<evidence type="ECO:0000256" key="2">
    <source>
        <dbReference type="ARBA" id="ARBA00012247"/>
    </source>
</evidence>
<dbReference type="EMBL" id="JACCFP010000001">
    <property type="protein sequence ID" value="NYJ00352.1"/>
    <property type="molecule type" value="Genomic_DNA"/>
</dbReference>
<evidence type="ECO:0000256" key="6">
    <source>
        <dbReference type="ARBA" id="ARBA00047512"/>
    </source>
</evidence>
<dbReference type="Proteomes" id="UP000530424">
    <property type="component" value="Unassembled WGS sequence"/>
</dbReference>
<dbReference type="GO" id="GO:0006629">
    <property type="term" value="P:lipid metabolic process"/>
    <property type="evidence" value="ECO:0007669"/>
    <property type="project" value="InterPro"/>
</dbReference>
<keyword evidence="5 9" id="KW-0378">Hydrolase</keyword>
<dbReference type="AlphaFoldDB" id="A0A853C0U6"/>
<evidence type="ECO:0000313" key="10">
    <source>
        <dbReference type="Proteomes" id="UP000530424"/>
    </source>
</evidence>
<evidence type="ECO:0000256" key="5">
    <source>
        <dbReference type="ARBA" id="ARBA00022801"/>
    </source>
</evidence>
<dbReference type="SUPFAM" id="SSF51695">
    <property type="entry name" value="PLC-like phosphodiesterases"/>
    <property type="match status" value="1"/>
</dbReference>
<protein>
    <recommendedName>
        <fullName evidence="2">glycerophosphodiester phosphodiesterase</fullName>
        <ecNumber evidence="2">3.1.4.46</ecNumber>
    </recommendedName>
</protein>
<proteinExistence type="inferred from homology"/>
<dbReference type="GO" id="GO:0042597">
    <property type="term" value="C:periplasmic space"/>
    <property type="evidence" value="ECO:0007669"/>
    <property type="project" value="TreeGrafter"/>
</dbReference>
<reference evidence="9 10" key="1">
    <citation type="submission" date="2020-07" db="EMBL/GenBank/DDBJ databases">
        <title>Sequencing the genomes of 1000 actinobacteria strains.</title>
        <authorList>
            <person name="Klenk H.-P."/>
        </authorList>
    </citation>
    <scope>NUCLEOTIDE SEQUENCE [LARGE SCALE GENOMIC DNA]</scope>
    <source>
        <strain evidence="9 10">DSM 103833</strain>
    </source>
</reference>
<keyword evidence="3 7" id="KW-0732">Signal</keyword>
<dbReference type="Pfam" id="PF03009">
    <property type="entry name" value="GDPD"/>
    <property type="match status" value="1"/>
</dbReference>
<dbReference type="PANTHER" id="PTHR43620:SF7">
    <property type="entry name" value="GLYCEROPHOSPHODIESTER PHOSPHODIESTERASE GDPD5-RELATED"/>
    <property type="match status" value="1"/>
</dbReference>
<feature type="signal peptide" evidence="7">
    <location>
        <begin position="1"/>
        <end position="32"/>
    </location>
</feature>
<feature type="chain" id="PRO_5032329023" description="glycerophosphodiester phosphodiesterase" evidence="7">
    <location>
        <begin position="33"/>
        <end position="374"/>
    </location>
</feature>
<evidence type="ECO:0000256" key="3">
    <source>
        <dbReference type="ARBA" id="ARBA00022729"/>
    </source>
</evidence>
<keyword evidence="10" id="KW-1185">Reference proteome</keyword>
<evidence type="ECO:0000256" key="4">
    <source>
        <dbReference type="ARBA" id="ARBA00022798"/>
    </source>
</evidence>
<name>A0A853C0U6_9ACTN</name>
<comment type="catalytic activity">
    <reaction evidence="6">
        <text>a sn-glycero-3-phosphodiester + H2O = an alcohol + sn-glycerol 3-phosphate + H(+)</text>
        <dbReference type="Rhea" id="RHEA:12969"/>
        <dbReference type="ChEBI" id="CHEBI:15377"/>
        <dbReference type="ChEBI" id="CHEBI:15378"/>
        <dbReference type="ChEBI" id="CHEBI:30879"/>
        <dbReference type="ChEBI" id="CHEBI:57597"/>
        <dbReference type="ChEBI" id="CHEBI:83408"/>
        <dbReference type="EC" id="3.1.4.46"/>
    </reaction>
</comment>
<dbReference type="CDD" id="cd08602">
    <property type="entry name" value="GDPD_ScGlpQ1_like"/>
    <property type="match status" value="1"/>
</dbReference>
<dbReference type="InterPro" id="IPR030395">
    <property type="entry name" value="GP_PDE_dom"/>
</dbReference>
<organism evidence="9 10">
    <name type="scientific">Nocardioides thalensis</name>
    <dbReference type="NCBI Taxonomy" id="1914755"/>
    <lineage>
        <taxon>Bacteria</taxon>
        <taxon>Bacillati</taxon>
        <taxon>Actinomycetota</taxon>
        <taxon>Actinomycetes</taxon>
        <taxon>Propionibacteriales</taxon>
        <taxon>Nocardioidaceae</taxon>
        <taxon>Nocardioides</taxon>
    </lineage>
</organism>
<feature type="domain" description="GP-PDE" evidence="8">
    <location>
        <begin position="48"/>
        <end position="371"/>
    </location>
</feature>
<evidence type="ECO:0000259" key="8">
    <source>
        <dbReference type="PROSITE" id="PS51704"/>
    </source>
</evidence>
<keyword evidence="4" id="KW-0319">Glycerol metabolism</keyword>
<dbReference type="GO" id="GO:0008889">
    <property type="term" value="F:glycerophosphodiester phosphodiesterase activity"/>
    <property type="evidence" value="ECO:0007669"/>
    <property type="project" value="UniProtKB-EC"/>
</dbReference>
<gene>
    <name evidence="9" type="ORF">HNR19_001050</name>
</gene>
<dbReference type="InterPro" id="IPR017946">
    <property type="entry name" value="PLC-like_Pdiesterase_TIM-brl"/>
</dbReference>
<sequence length="374" mass="40280">MTRSISPYRRALVAATALSAVAVAPGLAPASADPGTPASIPVEQLEEPLVFAHRGASGYRPEHTLAAYELGVEQGADYIEPDLVSTKDGVLVARHENEISGTTDVEAHPEFADRKKTKTIDGRQFTGWFTEDFTLAELKTLRAEERIPADRPQNTQYNGLYEVPTLEEVLTLVDELEAETGRTIGVAPELKHSTYFDSIGLSMEEPLVETLAEFDLDEADSAVAIQSFEVTNLKDLNGMTDAPLVQLLDGSGGPADLAGSGVTYESMLTKKGIKRISKYADWLSPYKLWVIPRTATGELGEPTGVVATAHKAGLPVVIWTMRAENKNLPTECRVGADPIAIGDLACEVHAYLDAGVDAFFTDHPDLGVAARDAF</sequence>
<evidence type="ECO:0000256" key="7">
    <source>
        <dbReference type="SAM" id="SignalP"/>
    </source>
</evidence>
<dbReference type="PROSITE" id="PS51704">
    <property type="entry name" value="GP_PDE"/>
    <property type="match status" value="1"/>
</dbReference>
<evidence type="ECO:0000256" key="1">
    <source>
        <dbReference type="ARBA" id="ARBA00007277"/>
    </source>
</evidence>
<dbReference type="RefSeq" id="WP_179666955.1">
    <property type="nucleotide sequence ID" value="NZ_JACCFP010000001.1"/>
</dbReference>
<comment type="similarity">
    <text evidence="1">Belongs to the glycerophosphoryl diester phosphodiesterase family.</text>
</comment>